<dbReference type="InterPro" id="IPR046347">
    <property type="entry name" value="bZIP_sf"/>
</dbReference>
<sequence>MKYLKRNTGELKQYTPVKQQRKDGNLFVVPCGRPIQAASPKELEKKMKNRASALEARKRAKQKEADLERRFLELELENEIQRTINMRLKALIEKYTSRTPNQPKEPLKQPLVAPPPAQPASIAPINHPAQPVSPLVHTQPVYQDPQIQYIEKPISPPAKYQPLETKDSFSEYFSNIPSPVPNGSNSGLDSAGHSTTSSICSLPPSPENSPKFAKKKLAELSPPVSAKPPKPTSSCLETCPMDDFEDSLEFLFGL</sequence>
<dbReference type="Pfam" id="PF07716">
    <property type="entry name" value="bZIP_2"/>
    <property type="match status" value="1"/>
</dbReference>
<reference evidence="4 5" key="1">
    <citation type="submission" date="2021-04" db="EMBL/GenBank/DDBJ databases">
        <authorList>
            <person name="Bliznina A."/>
        </authorList>
    </citation>
    <scope>NUCLEOTIDE SEQUENCE [LARGE SCALE GENOMIC DNA]</scope>
</reference>
<evidence type="ECO:0000313" key="4">
    <source>
        <dbReference type="EMBL" id="CAG5109817.1"/>
    </source>
</evidence>
<proteinExistence type="predicted"/>
<keyword evidence="1" id="KW-0175">Coiled coil</keyword>
<dbReference type="InterPro" id="IPR004827">
    <property type="entry name" value="bZIP"/>
</dbReference>
<evidence type="ECO:0000256" key="1">
    <source>
        <dbReference type="SAM" id="Coils"/>
    </source>
</evidence>
<feature type="compositionally biased region" description="Polar residues" evidence="2">
    <location>
        <begin position="171"/>
        <end position="200"/>
    </location>
</feature>
<accession>A0ABN7T0D6</accession>
<dbReference type="CDD" id="cd14686">
    <property type="entry name" value="bZIP"/>
    <property type="match status" value="1"/>
</dbReference>
<keyword evidence="5" id="KW-1185">Reference proteome</keyword>
<gene>
    <name evidence="4" type="ORF">OKIOD_LOCUS13066</name>
</gene>
<evidence type="ECO:0000259" key="3">
    <source>
        <dbReference type="Pfam" id="PF07716"/>
    </source>
</evidence>
<evidence type="ECO:0000256" key="2">
    <source>
        <dbReference type="SAM" id="MobiDB-lite"/>
    </source>
</evidence>
<evidence type="ECO:0000313" key="5">
    <source>
        <dbReference type="Proteomes" id="UP001158576"/>
    </source>
</evidence>
<organism evidence="4 5">
    <name type="scientific">Oikopleura dioica</name>
    <name type="common">Tunicate</name>
    <dbReference type="NCBI Taxonomy" id="34765"/>
    <lineage>
        <taxon>Eukaryota</taxon>
        <taxon>Metazoa</taxon>
        <taxon>Chordata</taxon>
        <taxon>Tunicata</taxon>
        <taxon>Appendicularia</taxon>
        <taxon>Copelata</taxon>
        <taxon>Oikopleuridae</taxon>
        <taxon>Oikopleura</taxon>
    </lineage>
</organism>
<dbReference type="EMBL" id="OU015567">
    <property type="protein sequence ID" value="CAG5109817.1"/>
    <property type="molecule type" value="Genomic_DNA"/>
</dbReference>
<protein>
    <submittedName>
        <fullName evidence="4">Oidioi.mRNA.OKI2018_I69.chr2.g4301.t1.cds</fullName>
    </submittedName>
</protein>
<feature type="region of interest" description="Disordered" evidence="2">
    <location>
        <begin position="171"/>
        <end position="238"/>
    </location>
</feature>
<feature type="coiled-coil region" evidence="1">
    <location>
        <begin position="43"/>
        <end position="82"/>
    </location>
</feature>
<name>A0ABN7T0D6_OIKDI</name>
<dbReference type="SUPFAM" id="SSF57959">
    <property type="entry name" value="Leucine zipper domain"/>
    <property type="match status" value="1"/>
</dbReference>
<feature type="domain" description="BZIP" evidence="3">
    <location>
        <begin position="39"/>
        <end position="79"/>
    </location>
</feature>
<dbReference type="Proteomes" id="UP001158576">
    <property type="component" value="Chromosome 2"/>
</dbReference>